<protein>
    <submittedName>
        <fullName evidence="1">Uncharacterized protein</fullName>
    </submittedName>
</protein>
<proteinExistence type="predicted"/>
<accession>A0A0G2JCA5</accession>
<organism evidence="1 2">
    <name type="scientific">[Emmonsia] crescens</name>
    <dbReference type="NCBI Taxonomy" id="73230"/>
    <lineage>
        <taxon>Eukaryota</taxon>
        <taxon>Fungi</taxon>
        <taxon>Dikarya</taxon>
        <taxon>Ascomycota</taxon>
        <taxon>Pezizomycotina</taxon>
        <taxon>Eurotiomycetes</taxon>
        <taxon>Eurotiomycetidae</taxon>
        <taxon>Onygenales</taxon>
        <taxon>Ajellomycetaceae</taxon>
        <taxon>Emergomyces</taxon>
    </lineage>
</organism>
<dbReference type="Proteomes" id="UP000034164">
    <property type="component" value="Unassembled WGS sequence"/>
</dbReference>
<evidence type="ECO:0000313" key="1">
    <source>
        <dbReference type="EMBL" id="KKZ68891.1"/>
    </source>
</evidence>
<dbReference type="AlphaFoldDB" id="A0A0G2JCA5"/>
<dbReference type="VEuPathDB" id="FungiDB:EMCG_00062"/>
<evidence type="ECO:0000313" key="2">
    <source>
        <dbReference type="Proteomes" id="UP000034164"/>
    </source>
</evidence>
<gene>
    <name evidence="1" type="ORF">EMCG_00062</name>
</gene>
<sequence length="91" mass="10110">MAMAAASKTLLRDMFNVFEDPRLNILGVPRTGIVKFEVRIPLRVDFLVQVSSVSNTPNVVKCPALNLKASYTFDEATIFGLSEDYNSDNIL</sequence>
<reference evidence="2" key="1">
    <citation type="journal article" date="2015" name="PLoS Genet.">
        <title>The dynamic genome and transcriptome of the human fungal pathogen Blastomyces and close relative Emmonsia.</title>
        <authorList>
            <person name="Munoz J.F."/>
            <person name="Gauthier G.M."/>
            <person name="Desjardins C.A."/>
            <person name="Gallo J.E."/>
            <person name="Holder J."/>
            <person name="Sullivan T.D."/>
            <person name="Marty A.J."/>
            <person name="Carmen J.C."/>
            <person name="Chen Z."/>
            <person name="Ding L."/>
            <person name="Gujja S."/>
            <person name="Magrini V."/>
            <person name="Misas E."/>
            <person name="Mitreva M."/>
            <person name="Priest M."/>
            <person name="Saif S."/>
            <person name="Whiston E.A."/>
            <person name="Young S."/>
            <person name="Zeng Q."/>
            <person name="Goldman W.E."/>
            <person name="Mardis E.R."/>
            <person name="Taylor J.W."/>
            <person name="McEwen J.G."/>
            <person name="Clay O.K."/>
            <person name="Klein B.S."/>
            <person name="Cuomo C.A."/>
        </authorList>
    </citation>
    <scope>NUCLEOTIDE SEQUENCE [LARGE SCALE GENOMIC DNA]</scope>
    <source>
        <strain evidence="2">UAMH 3008</strain>
    </source>
</reference>
<name>A0A0G2JCA5_9EURO</name>
<dbReference type="EMBL" id="LCZI01000001">
    <property type="protein sequence ID" value="KKZ68891.1"/>
    <property type="molecule type" value="Genomic_DNA"/>
</dbReference>
<comment type="caution">
    <text evidence="1">The sequence shown here is derived from an EMBL/GenBank/DDBJ whole genome shotgun (WGS) entry which is preliminary data.</text>
</comment>